<evidence type="ECO:0000256" key="5">
    <source>
        <dbReference type="ARBA" id="ARBA00022989"/>
    </source>
</evidence>
<keyword evidence="4 7" id="KW-0812">Transmembrane</keyword>
<dbReference type="InterPro" id="IPR017475">
    <property type="entry name" value="EPS_sugar_tfrase"/>
</dbReference>
<evidence type="ECO:0000256" key="2">
    <source>
        <dbReference type="ARBA" id="ARBA00006464"/>
    </source>
</evidence>
<feature type="domain" description="Bacterial sugar transferase" evidence="8">
    <location>
        <begin position="276"/>
        <end position="460"/>
    </location>
</feature>
<dbReference type="PANTHER" id="PTHR30576">
    <property type="entry name" value="COLANIC BIOSYNTHESIS UDP-GLUCOSE LIPID CARRIER TRANSFERASE"/>
    <property type="match status" value="1"/>
</dbReference>
<keyword evidence="5 7" id="KW-1133">Transmembrane helix</keyword>
<dbReference type="GO" id="GO:0016020">
    <property type="term" value="C:membrane"/>
    <property type="evidence" value="ECO:0007669"/>
    <property type="project" value="UniProtKB-SubCell"/>
</dbReference>
<dbReference type="PANTHER" id="PTHR30576:SF21">
    <property type="entry name" value="UDP-GLUCOSE:UNDECAPRENYL-PHOSPHATE GLUCOSE-1-PHOSPHATE TRANSFERASE"/>
    <property type="match status" value="1"/>
</dbReference>
<evidence type="ECO:0000256" key="3">
    <source>
        <dbReference type="ARBA" id="ARBA00022679"/>
    </source>
</evidence>
<name>A0AA95KJ22_9GAMM</name>
<dbReference type="EC" id="2.7.8.31" evidence="9"/>
<feature type="transmembrane region" description="Helical" evidence="7">
    <location>
        <begin position="281"/>
        <end position="302"/>
    </location>
</feature>
<reference evidence="9" key="2">
    <citation type="submission" date="2023-04" db="EMBL/GenBank/DDBJ databases">
        <authorList>
            <person name="Beletskiy A.V."/>
            <person name="Mardanov A.V."/>
            <person name="Ravin N.V."/>
        </authorList>
    </citation>
    <scope>NUCLEOTIDE SEQUENCE</scope>
    <source>
        <strain evidence="9">GKL-01</strain>
    </source>
</reference>
<evidence type="ECO:0000259" key="8">
    <source>
        <dbReference type="Pfam" id="PF02397"/>
    </source>
</evidence>
<comment type="similarity">
    <text evidence="2">Belongs to the bacterial sugar transferase family.</text>
</comment>
<accession>A0AA95KJ22</accession>
<keyword evidence="6 7" id="KW-0472">Membrane</keyword>
<dbReference type="Gene3D" id="3.40.50.720">
    <property type="entry name" value="NAD(P)-binding Rossmann-like Domain"/>
    <property type="match status" value="1"/>
</dbReference>
<dbReference type="EMBL" id="CP124755">
    <property type="protein sequence ID" value="WGZ91575.1"/>
    <property type="molecule type" value="Genomic_DNA"/>
</dbReference>
<evidence type="ECO:0000256" key="4">
    <source>
        <dbReference type="ARBA" id="ARBA00022692"/>
    </source>
</evidence>
<comment type="subcellular location">
    <subcellularLocation>
        <location evidence="1">Membrane</location>
        <topology evidence="1">Multi-pass membrane protein</topology>
    </subcellularLocation>
</comment>
<dbReference type="Proteomes" id="UP001300672">
    <property type="component" value="Chromosome"/>
</dbReference>
<feature type="transmembrane region" description="Helical" evidence="7">
    <location>
        <begin position="77"/>
        <end position="98"/>
    </location>
</feature>
<gene>
    <name evidence="9" type="ORF">QJT80_03655</name>
</gene>
<dbReference type="NCBIfam" id="TIGR03023">
    <property type="entry name" value="WcaJ_sugtrans"/>
    <property type="match status" value="1"/>
</dbReference>
<protein>
    <submittedName>
        <fullName evidence="9">Undecaprenyl-phosphate glucose phosphotransferase</fullName>
        <ecNumber evidence="9">2.7.8.31</ecNumber>
    </submittedName>
</protein>
<proteinExistence type="inferred from homology"/>
<dbReference type="GO" id="GO:0089702">
    <property type="term" value="F:undecaprenyl-phosphate glucose phosphotransferase activity"/>
    <property type="evidence" value="ECO:0007669"/>
    <property type="project" value="UniProtKB-EC"/>
</dbReference>
<organism evidence="9">
    <name type="scientific">Candidatus Thiocaldithrix dubininis</name>
    <dbReference type="NCBI Taxonomy" id="3080823"/>
    <lineage>
        <taxon>Bacteria</taxon>
        <taxon>Pseudomonadati</taxon>
        <taxon>Pseudomonadota</taxon>
        <taxon>Gammaproteobacteria</taxon>
        <taxon>Thiotrichales</taxon>
        <taxon>Thiotrichaceae</taxon>
        <taxon>Candidatus Thiocaldithrix</taxon>
    </lineage>
</organism>
<evidence type="ECO:0000313" key="9">
    <source>
        <dbReference type="EMBL" id="WGZ91575.1"/>
    </source>
</evidence>
<feature type="transmembrane region" description="Helical" evidence="7">
    <location>
        <begin position="104"/>
        <end position="127"/>
    </location>
</feature>
<sequence length="466" mass="52731">MENLKMDKTVSSELIYRVTDTIIILGILILASVYSPQYNSPGYLAAGLGASLLFSIIGRFTDIYTSWSGRPFLRDEAIRIIVTWLSTFLFLIFVIFSAKASEQFSRVVLISWLFVTPTLLIASRYSLRSIQASLKRIGFNNRTIAIAGITEQAVQFADSIEKQPSSGFQIAGFYDLGAATTTVELPSQYACLGNLDDMIEAARNGEWDQIYLAPHNSHALNSLNLMNDLADTITPIRMLPDKFTASLLNSRYLEIADHPVLCLFDAPLSLHSAFIKRLEDLFFSFIILILIAPLLIGISLAIKLTSKGPILFKQTRHGLRGEKFEVWKFRTMTVCENGTKITQATRNDHRVTKVGAFLRKTSLDELPQFFNVLQGHMSIVGPRPHAVAHNEEYRRIIPGYMLRHLMKPGITGWAQVNGWRGETDTIYKMQKRVELDMEYIHRWSLGLDIKIIFVTAFKTLYDKNAY</sequence>
<dbReference type="InterPro" id="IPR017473">
    <property type="entry name" value="Undecaprenyl-P_gluc_Ptfrase"/>
</dbReference>
<dbReference type="KEGG" id="tdu:QJT80_03655"/>
<reference evidence="9" key="1">
    <citation type="journal article" date="2023" name="Int. J. Mol. Sci.">
        <title>Metagenomics Revealed a New Genus 'Candidatus Thiocaldithrix dubininis' gen. nov., sp. nov. and a New Species 'Candidatus Thiothrix putei' sp. nov. in the Family Thiotrichaceae, Some Members of Which Have Traits of Both Na+- and H+-Motive Energetics.</title>
        <authorList>
            <person name="Ravin N.V."/>
            <person name="Muntyan M.S."/>
            <person name="Smolyakov D.D."/>
            <person name="Rudenko T.S."/>
            <person name="Beletsky A.V."/>
            <person name="Mardanov A.V."/>
            <person name="Grabovich M.Y."/>
        </authorList>
    </citation>
    <scope>NUCLEOTIDE SEQUENCE</scope>
    <source>
        <strain evidence="9">GKL-01</strain>
    </source>
</reference>
<evidence type="ECO:0000256" key="1">
    <source>
        <dbReference type="ARBA" id="ARBA00004141"/>
    </source>
</evidence>
<dbReference type="Pfam" id="PF02397">
    <property type="entry name" value="Bac_transf"/>
    <property type="match status" value="1"/>
</dbReference>
<dbReference type="InterPro" id="IPR003362">
    <property type="entry name" value="Bact_transf"/>
</dbReference>
<evidence type="ECO:0000256" key="6">
    <source>
        <dbReference type="ARBA" id="ARBA00023136"/>
    </source>
</evidence>
<keyword evidence="3 9" id="KW-0808">Transferase</keyword>
<feature type="transmembrane region" description="Helical" evidence="7">
    <location>
        <begin position="40"/>
        <end position="57"/>
    </location>
</feature>
<feature type="transmembrane region" description="Helical" evidence="7">
    <location>
        <begin position="14"/>
        <end position="34"/>
    </location>
</feature>
<evidence type="ECO:0000256" key="7">
    <source>
        <dbReference type="SAM" id="Phobius"/>
    </source>
</evidence>
<dbReference type="AlphaFoldDB" id="A0AA95KJ22"/>
<dbReference type="NCBIfam" id="TIGR03025">
    <property type="entry name" value="EPS_sugtrans"/>
    <property type="match status" value="1"/>
</dbReference>
<dbReference type="Pfam" id="PF13727">
    <property type="entry name" value="CoA_binding_3"/>
    <property type="match status" value="1"/>
</dbReference>
<dbReference type="GO" id="GO:0009242">
    <property type="term" value="P:colanic acid biosynthetic process"/>
    <property type="evidence" value="ECO:0007669"/>
    <property type="project" value="TreeGrafter"/>
</dbReference>